<dbReference type="SMART" id="SM00732">
    <property type="entry name" value="YqgFc"/>
    <property type="match status" value="1"/>
</dbReference>
<gene>
    <name evidence="2" type="ORF">GlitD10_1113</name>
</gene>
<dbReference type="KEGG" id="glt:GlitD10_1113"/>
<reference evidence="2 3" key="1">
    <citation type="submission" date="2016-10" db="EMBL/GenBank/DDBJ databases">
        <title>Description of Gloeomargarita lithophora gen. nov., sp. nov., a thylakoid-bearing basal-branching cyanobacterium with intracellular carbonates, and proposal for Gloeomargaritales ord. nov.</title>
        <authorList>
            <person name="Moreira D."/>
            <person name="Tavera R."/>
            <person name="Benzerara K."/>
            <person name="Skouri-Panet F."/>
            <person name="Couradeau E."/>
            <person name="Gerard E."/>
            <person name="Loussert C."/>
            <person name="Novelo E."/>
            <person name="Zivanovic Y."/>
            <person name="Lopez-Garcia P."/>
        </authorList>
    </citation>
    <scope>NUCLEOTIDE SEQUENCE [LARGE SCALE GENOMIC DNA]</scope>
    <source>
        <strain evidence="2 3">D10</strain>
    </source>
</reference>
<name>A0A1J0AC06_9CYAN</name>
<organism evidence="2 3">
    <name type="scientific">Gloeomargarita lithophora Alchichica-D10</name>
    <dbReference type="NCBI Taxonomy" id="1188229"/>
    <lineage>
        <taxon>Bacteria</taxon>
        <taxon>Bacillati</taxon>
        <taxon>Cyanobacteriota</taxon>
        <taxon>Cyanophyceae</taxon>
        <taxon>Gloeomargaritales</taxon>
        <taxon>Gloeomargaritaceae</taxon>
        <taxon>Gloeomargarita</taxon>
    </lineage>
</organism>
<sequence length="135" mass="15599">MPVLLGFDPGRDKCGVVLRSARGEWLFQEVVPAAAALEIIYNLYQQYQPDVLVMGDQTTHRQWRQQLQQRLPGVNLVTVDERYSTLEAQNKYWKLYPAQGWRRLLPPGLRPLPRPVDDVAAMILVERYCQQHSPA</sequence>
<dbReference type="InterPro" id="IPR037027">
    <property type="entry name" value="YqgF/RNaseH-like_dom_sf"/>
</dbReference>
<dbReference type="SUPFAM" id="SSF53098">
    <property type="entry name" value="Ribonuclease H-like"/>
    <property type="match status" value="1"/>
</dbReference>
<dbReference type="GO" id="GO:0006139">
    <property type="term" value="P:nucleobase-containing compound metabolic process"/>
    <property type="evidence" value="ECO:0007669"/>
    <property type="project" value="InterPro"/>
</dbReference>
<dbReference type="Gene3D" id="3.30.420.140">
    <property type="entry name" value="YqgF/RNase H-like domain"/>
    <property type="match status" value="1"/>
</dbReference>
<feature type="domain" description="YqgF/RNase H-like" evidence="1">
    <location>
        <begin position="2"/>
        <end position="88"/>
    </location>
</feature>
<dbReference type="EMBL" id="CP017675">
    <property type="protein sequence ID" value="APB33433.1"/>
    <property type="molecule type" value="Genomic_DNA"/>
</dbReference>
<evidence type="ECO:0000313" key="2">
    <source>
        <dbReference type="EMBL" id="APB33433.1"/>
    </source>
</evidence>
<accession>A0A1J0AC06</accession>
<keyword evidence="3" id="KW-1185">Reference proteome</keyword>
<dbReference type="InterPro" id="IPR012337">
    <property type="entry name" value="RNaseH-like_sf"/>
</dbReference>
<dbReference type="InterPro" id="IPR006641">
    <property type="entry name" value="YqgF/RNaseH-like_dom"/>
</dbReference>
<proteinExistence type="predicted"/>
<protein>
    <recommendedName>
        <fullName evidence="1">YqgF/RNase H-like domain-containing protein</fullName>
    </recommendedName>
</protein>
<evidence type="ECO:0000313" key="3">
    <source>
        <dbReference type="Proteomes" id="UP000180235"/>
    </source>
</evidence>
<dbReference type="STRING" id="1188229.GlitD10_1113"/>
<dbReference type="Proteomes" id="UP000180235">
    <property type="component" value="Chromosome"/>
</dbReference>
<dbReference type="OrthoDB" id="5161at2"/>
<dbReference type="RefSeq" id="WP_071454020.1">
    <property type="nucleotide sequence ID" value="NZ_CP017675.1"/>
</dbReference>
<dbReference type="AlphaFoldDB" id="A0A1J0AC06"/>
<evidence type="ECO:0000259" key="1">
    <source>
        <dbReference type="SMART" id="SM00732"/>
    </source>
</evidence>